<proteinExistence type="predicted"/>
<dbReference type="Proteomes" id="UP000299102">
    <property type="component" value="Unassembled WGS sequence"/>
</dbReference>
<feature type="region of interest" description="Disordered" evidence="1">
    <location>
        <begin position="53"/>
        <end position="74"/>
    </location>
</feature>
<evidence type="ECO:0000256" key="1">
    <source>
        <dbReference type="SAM" id="MobiDB-lite"/>
    </source>
</evidence>
<protein>
    <submittedName>
        <fullName evidence="2">Uncharacterized protein</fullName>
    </submittedName>
</protein>
<feature type="region of interest" description="Disordered" evidence="1">
    <location>
        <begin position="1"/>
        <end position="27"/>
    </location>
</feature>
<evidence type="ECO:0000313" key="3">
    <source>
        <dbReference type="Proteomes" id="UP000299102"/>
    </source>
</evidence>
<gene>
    <name evidence="2" type="ORF">EVAR_64783_1</name>
</gene>
<reference evidence="2 3" key="1">
    <citation type="journal article" date="2019" name="Commun. Biol.">
        <title>The bagworm genome reveals a unique fibroin gene that provides high tensile strength.</title>
        <authorList>
            <person name="Kono N."/>
            <person name="Nakamura H."/>
            <person name="Ohtoshi R."/>
            <person name="Tomita M."/>
            <person name="Numata K."/>
            <person name="Arakawa K."/>
        </authorList>
    </citation>
    <scope>NUCLEOTIDE SEQUENCE [LARGE SCALE GENOMIC DNA]</scope>
</reference>
<comment type="caution">
    <text evidence="2">The sequence shown here is derived from an EMBL/GenBank/DDBJ whole genome shotgun (WGS) entry which is preliminary data.</text>
</comment>
<dbReference type="AlphaFoldDB" id="A0A4C1ZT48"/>
<keyword evidence="3" id="KW-1185">Reference proteome</keyword>
<name>A0A4C1ZT48_EUMVA</name>
<sequence length="74" mass="7431">MISTNSQFGARPSITAGSGGGDVNQNKTQANNQLSMESIDIDSAVAQARGAAVGRANGTGGPARARAARSFKLP</sequence>
<dbReference type="EMBL" id="BGZK01002031">
    <property type="protein sequence ID" value="GBP89805.1"/>
    <property type="molecule type" value="Genomic_DNA"/>
</dbReference>
<organism evidence="2 3">
    <name type="scientific">Eumeta variegata</name>
    <name type="common">Bagworm moth</name>
    <name type="synonym">Eumeta japonica</name>
    <dbReference type="NCBI Taxonomy" id="151549"/>
    <lineage>
        <taxon>Eukaryota</taxon>
        <taxon>Metazoa</taxon>
        <taxon>Ecdysozoa</taxon>
        <taxon>Arthropoda</taxon>
        <taxon>Hexapoda</taxon>
        <taxon>Insecta</taxon>
        <taxon>Pterygota</taxon>
        <taxon>Neoptera</taxon>
        <taxon>Endopterygota</taxon>
        <taxon>Lepidoptera</taxon>
        <taxon>Glossata</taxon>
        <taxon>Ditrysia</taxon>
        <taxon>Tineoidea</taxon>
        <taxon>Psychidae</taxon>
        <taxon>Oiketicinae</taxon>
        <taxon>Eumeta</taxon>
    </lineage>
</organism>
<accession>A0A4C1ZT48</accession>
<evidence type="ECO:0000313" key="2">
    <source>
        <dbReference type="EMBL" id="GBP89805.1"/>
    </source>
</evidence>